<proteinExistence type="predicted"/>
<organism evidence="1 2">
    <name type="scientific">Babesia duncani</name>
    <dbReference type="NCBI Taxonomy" id="323732"/>
    <lineage>
        <taxon>Eukaryota</taxon>
        <taxon>Sar</taxon>
        <taxon>Alveolata</taxon>
        <taxon>Apicomplexa</taxon>
        <taxon>Aconoidasida</taxon>
        <taxon>Piroplasmida</taxon>
        <taxon>Babesiidae</taxon>
        <taxon>Babesia</taxon>
    </lineage>
</organism>
<reference evidence="1" key="1">
    <citation type="journal article" date="2023" name="Nat. Microbiol.">
        <title>Babesia duncani multi-omics identifies virulence factors and drug targets.</title>
        <authorList>
            <person name="Singh P."/>
            <person name="Lonardi S."/>
            <person name="Liang Q."/>
            <person name="Vydyam P."/>
            <person name="Khabirova E."/>
            <person name="Fang T."/>
            <person name="Gihaz S."/>
            <person name="Thekkiniath J."/>
            <person name="Munshi M."/>
            <person name="Abel S."/>
            <person name="Ciampossin L."/>
            <person name="Batugedara G."/>
            <person name="Gupta M."/>
            <person name="Lu X.M."/>
            <person name="Lenz T."/>
            <person name="Chakravarty S."/>
            <person name="Cornillot E."/>
            <person name="Hu Y."/>
            <person name="Ma W."/>
            <person name="Gonzalez L.M."/>
            <person name="Sanchez S."/>
            <person name="Estrada K."/>
            <person name="Sanchez-Flores A."/>
            <person name="Montero E."/>
            <person name="Harb O.S."/>
            <person name="Le Roch K.G."/>
            <person name="Mamoun C.B."/>
        </authorList>
    </citation>
    <scope>NUCLEOTIDE SEQUENCE</scope>
    <source>
        <strain evidence="1">WA1</strain>
    </source>
</reference>
<dbReference type="RefSeq" id="XP_067802234.1">
    <property type="nucleotide sequence ID" value="XM_067948083.1"/>
</dbReference>
<dbReference type="GeneID" id="94337364"/>
<gene>
    <name evidence="1" type="ORF">BdWA1_003067</name>
</gene>
<dbReference type="Proteomes" id="UP001214638">
    <property type="component" value="Unassembled WGS sequence"/>
</dbReference>
<dbReference type="EMBL" id="JALLKP010000004">
    <property type="protein sequence ID" value="KAK2195391.1"/>
    <property type="molecule type" value="Genomic_DNA"/>
</dbReference>
<protein>
    <submittedName>
        <fullName evidence="1">Uncharacterized protein</fullName>
    </submittedName>
</protein>
<accession>A0AAD9PIB8</accession>
<evidence type="ECO:0000313" key="1">
    <source>
        <dbReference type="EMBL" id="KAK2195391.1"/>
    </source>
</evidence>
<evidence type="ECO:0000313" key="2">
    <source>
        <dbReference type="Proteomes" id="UP001214638"/>
    </source>
</evidence>
<sequence>MKIRPLVPQPSPRSRKLVNLPTLSYILNVRAMKIQCQKSLSGYYIVNVRSANWAPLAPAKPFLQATRVKEVARIARHEVNVILVFNLYNANCA</sequence>
<dbReference type="AlphaFoldDB" id="A0AAD9PIB8"/>
<keyword evidence="2" id="KW-1185">Reference proteome</keyword>
<name>A0AAD9PIB8_9APIC</name>
<dbReference type="KEGG" id="bdw:94337364"/>
<comment type="caution">
    <text evidence="1">The sequence shown here is derived from an EMBL/GenBank/DDBJ whole genome shotgun (WGS) entry which is preliminary data.</text>
</comment>